<reference evidence="2" key="1">
    <citation type="journal article" date="2019" name="Int. J. Syst. Evol. Microbiol.">
        <title>The Global Catalogue of Microorganisms (GCM) 10K type strain sequencing project: providing services to taxonomists for standard genome sequencing and annotation.</title>
        <authorList>
            <consortium name="The Broad Institute Genomics Platform"/>
            <consortium name="The Broad Institute Genome Sequencing Center for Infectious Disease"/>
            <person name="Wu L."/>
            <person name="Ma J."/>
        </authorList>
    </citation>
    <scope>NUCLEOTIDE SEQUENCE [LARGE SCALE GENOMIC DNA]</scope>
    <source>
        <strain evidence="2">CCUG 60898</strain>
    </source>
</reference>
<organism evidence="1 2">
    <name type="scientific">Salinimicrobium gaetbulicola</name>
    <dbReference type="NCBI Taxonomy" id="999702"/>
    <lineage>
        <taxon>Bacteria</taxon>
        <taxon>Pseudomonadati</taxon>
        <taxon>Bacteroidota</taxon>
        <taxon>Flavobacteriia</taxon>
        <taxon>Flavobacteriales</taxon>
        <taxon>Flavobacteriaceae</taxon>
        <taxon>Salinimicrobium</taxon>
    </lineage>
</organism>
<comment type="caution">
    <text evidence="1">The sequence shown here is derived from an EMBL/GenBank/DDBJ whole genome shotgun (WGS) entry which is preliminary data.</text>
</comment>
<keyword evidence="2" id="KW-1185">Reference proteome</keyword>
<evidence type="ECO:0000313" key="1">
    <source>
        <dbReference type="EMBL" id="MFD0977713.1"/>
    </source>
</evidence>
<accession>A0ABW3IJ04</accession>
<name>A0ABW3IJ04_9FLAO</name>
<proteinExistence type="predicted"/>
<evidence type="ECO:0000313" key="2">
    <source>
        <dbReference type="Proteomes" id="UP001597100"/>
    </source>
</evidence>
<dbReference type="EMBL" id="JBHTJP010000035">
    <property type="protein sequence ID" value="MFD0977713.1"/>
    <property type="molecule type" value="Genomic_DNA"/>
</dbReference>
<protein>
    <recommendedName>
        <fullName evidence="3">DUF4238 domain-containing protein</fullName>
    </recommendedName>
</protein>
<dbReference type="RefSeq" id="WP_380740223.1">
    <property type="nucleotide sequence ID" value="NZ_JBHTJP010000035.1"/>
</dbReference>
<dbReference type="Proteomes" id="UP001597100">
    <property type="component" value="Unassembled WGS sequence"/>
</dbReference>
<gene>
    <name evidence="1" type="ORF">ACFQ1G_13015</name>
</gene>
<sequence>MNFSSFYNIGNQQPNLEFVDVRLNRDNMLFLDPRLIELHNDPFSKRMQERIAVFWGEFIKAVKAKNRKKTYEILGGLKEPAETRLGYANDNSRGNAVARKLKPKMIKAIEQNKAVMSGVLKHFCDIELFIEDVSSDRISDITTKIIKDVLIEFTQEQCKLYNIPMKSVWQEDIFDHNKVEWVKRKVLLPIYFGKPVILVPKNIVRLEGVAGQNFKCFYRFAVRNFIQYDHSMLEDVSGTGRGGKILLRDVQLEHPISKESLSNWVLKYGKLLVDYKSDILTDRLRVLSDREIMNIVYSEDLFQAG</sequence>
<evidence type="ECO:0008006" key="3">
    <source>
        <dbReference type="Google" id="ProtNLM"/>
    </source>
</evidence>